<proteinExistence type="predicted"/>
<name>A0A1H8FWP4_9PROT</name>
<accession>A0A1H8FWP4</accession>
<reference evidence="1 2" key="1">
    <citation type="submission" date="2016-10" db="EMBL/GenBank/DDBJ databases">
        <authorList>
            <person name="de Groot N.N."/>
        </authorList>
    </citation>
    <scope>NUCLEOTIDE SEQUENCE [LARGE SCALE GENOMIC DNA]</scope>
    <source>
        <strain evidence="1 2">Nm22</strain>
    </source>
</reference>
<dbReference type="AlphaFoldDB" id="A0A1H8FWP4"/>
<dbReference type="EMBL" id="FOCP01000015">
    <property type="protein sequence ID" value="SEN36156.1"/>
    <property type="molecule type" value="Genomic_DNA"/>
</dbReference>
<sequence>MLPALFVATNLIQEPPAEPPSKGAPPAEIEPPSIETLAEILVKNCLAISGPWKYVANTVSELSFVDLEKVGGALASLARKLTPLGMAAGTVAYICAETSICDVDGVRTTSGNPSLPGYPYIIVEAAYYCTGFGCTVNGNDLKSSTAASIACELFAAQSPYFDFSSASATQCNLMRTSNPKARTNQLNAVKTQYKIPEQSFELYYSASKHTKVERKKPALLYISIAVS</sequence>
<dbReference type="Proteomes" id="UP000199459">
    <property type="component" value="Unassembled WGS sequence"/>
</dbReference>
<gene>
    <name evidence="1" type="ORF">SAMN05216325_11522</name>
</gene>
<protein>
    <submittedName>
        <fullName evidence="1">Uncharacterized protein</fullName>
    </submittedName>
</protein>
<evidence type="ECO:0000313" key="2">
    <source>
        <dbReference type="Proteomes" id="UP000199459"/>
    </source>
</evidence>
<organism evidence="1 2">
    <name type="scientific">Nitrosomonas marina</name>
    <dbReference type="NCBI Taxonomy" id="917"/>
    <lineage>
        <taxon>Bacteria</taxon>
        <taxon>Pseudomonadati</taxon>
        <taxon>Pseudomonadota</taxon>
        <taxon>Betaproteobacteria</taxon>
        <taxon>Nitrosomonadales</taxon>
        <taxon>Nitrosomonadaceae</taxon>
        <taxon>Nitrosomonas</taxon>
    </lineage>
</organism>
<evidence type="ECO:0000313" key="1">
    <source>
        <dbReference type="EMBL" id="SEN36156.1"/>
    </source>
</evidence>